<organism evidence="1">
    <name type="scientific">marine sediment metagenome</name>
    <dbReference type="NCBI Taxonomy" id="412755"/>
    <lineage>
        <taxon>unclassified sequences</taxon>
        <taxon>metagenomes</taxon>
        <taxon>ecological metagenomes</taxon>
    </lineage>
</organism>
<name>A0A0F9ALW1_9ZZZZ</name>
<sequence length="128" mass="14347">MKKYSILLTAAALTVLAGCSTSVAVRDFEQNPIPQTSTITNSEADVEKGILKACIQLGWKCTPMSEGKIKGVLDIRTHQLTIDIAYDKTAYSINYKDSINLNYNGKKIHRQYVNWVTNLIRHIDAEMI</sequence>
<comment type="caution">
    <text evidence="1">The sequence shown here is derived from an EMBL/GenBank/DDBJ whole genome shotgun (WGS) entry which is preliminary data.</text>
</comment>
<dbReference type="AlphaFoldDB" id="A0A0F9ALW1"/>
<evidence type="ECO:0000313" key="1">
    <source>
        <dbReference type="EMBL" id="KKL10594.1"/>
    </source>
</evidence>
<proteinExistence type="predicted"/>
<evidence type="ECO:0008006" key="2">
    <source>
        <dbReference type="Google" id="ProtNLM"/>
    </source>
</evidence>
<accession>A0A0F9ALW1</accession>
<reference evidence="1" key="1">
    <citation type="journal article" date="2015" name="Nature">
        <title>Complex archaea that bridge the gap between prokaryotes and eukaryotes.</title>
        <authorList>
            <person name="Spang A."/>
            <person name="Saw J.H."/>
            <person name="Jorgensen S.L."/>
            <person name="Zaremba-Niedzwiedzka K."/>
            <person name="Martijn J."/>
            <person name="Lind A.E."/>
            <person name="van Eijk R."/>
            <person name="Schleper C."/>
            <person name="Guy L."/>
            <person name="Ettema T.J."/>
        </authorList>
    </citation>
    <scope>NUCLEOTIDE SEQUENCE</scope>
</reference>
<dbReference type="PROSITE" id="PS51257">
    <property type="entry name" value="PROKAR_LIPOPROTEIN"/>
    <property type="match status" value="1"/>
</dbReference>
<protein>
    <recommendedName>
        <fullName evidence="2">Lipoprotein</fullName>
    </recommendedName>
</protein>
<gene>
    <name evidence="1" type="ORF">LCGC14_2554270</name>
</gene>
<dbReference type="EMBL" id="LAZR01042000">
    <property type="protein sequence ID" value="KKL10594.1"/>
    <property type="molecule type" value="Genomic_DNA"/>
</dbReference>